<gene>
    <name evidence="1" type="ORF">SG0102_27080</name>
</gene>
<accession>A0A3G9JYB0</accession>
<dbReference type="RefSeq" id="WP_125120471.1">
    <property type="nucleotide sequence ID" value="NZ_AP019309.1"/>
</dbReference>
<dbReference type="Proteomes" id="UP000268059">
    <property type="component" value="Chromosome"/>
</dbReference>
<sequence>MELKFTTTKLERQNQEILLEMVDDRLHIVYGELFDHIISERLLSPKETSQELKRLEDLQLSSWAHEYLDESQPGEAWKLTRNDEVYQGRGAYPDNYADFIAFLDRLVPEAALVDLDAVIDAFIVCDQEMIRITPDHQLFSYKRRHGSKLATAFEIHDGELVDTILSVLNDFNADVFLASYPVSRYVSITIAQGDTFVYDYNAKDFRHLMIEIDNILDDYFEDLPIFDTKQL</sequence>
<dbReference type="KEGG" id="ebm:SG0102_27080"/>
<organism evidence="1 2">
    <name type="scientific">Intestinibaculum porci</name>
    <dbReference type="NCBI Taxonomy" id="2487118"/>
    <lineage>
        <taxon>Bacteria</taxon>
        <taxon>Bacillati</taxon>
        <taxon>Bacillota</taxon>
        <taxon>Erysipelotrichia</taxon>
        <taxon>Erysipelotrichales</taxon>
        <taxon>Erysipelotrichaceae</taxon>
        <taxon>Intestinibaculum</taxon>
    </lineage>
</organism>
<dbReference type="InParanoid" id="A0A3G9JYB0"/>
<protein>
    <submittedName>
        <fullName evidence="1">Uncharacterized protein</fullName>
    </submittedName>
</protein>
<proteinExistence type="predicted"/>
<evidence type="ECO:0000313" key="1">
    <source>
        <dbReference type="EMBL" id="BBH27774.1"/>
    </source>
</evidence>
<keyword evidence="2" id="KW-1185">Reference proteome</keyword>
<dbReference type="EMBL" id="AP019309">
    <property type="protein sequence ID" value="BBH27774.1"/>
    <property type="molecule type" value="Genomic_DNA"/>
</dbReference>
<evidence type="ECO:0000313" key="2">
    <source>
        <dbReference type="Proteomes" id="UP000268059"/>
    </source>
</evidence>
<reference evidence="1 2" key="1">
    <citation type="submission" date="2018-11" db="EMBL/GenBank/DDBJ databases">
        <title>Novel Erysipelotrichaceae bacterium isolated from small intestine of a swine.</title>
        <authorList>
            <person name="Kim J.S."/>
            <person name="Choe H."/>
            <person name="Lee Y.R."/>
            <person name="Kim K.M."/>
            <person name="Park D.S."/>
        </authorList>
    </citation>
    <scope>NUCLEOTIDE SEQUENCE [LARGE SCALE GENOMIC DNA]</scope>
    <source>
        <strain evidence="1 2">SG0102</strain>
    </source>
</reference>
<dbReference type="OrthoDB" id="1663278at2"/>
<name>A0A3G9JYB0_9FIRM</name>
<dbReference type="AlphaFoldDB" id="A0A3G9JYB0"/>